<comment type="subcellular location">
    <subcellularLocation>
        <location evidence="1">Membrane</location>
        <topology evidence="1">Multi-pass membrane protein</topology>
    </subcellularLocation>
</comment>
<evidence type="ECO:0000259" key="12">
    <source>
        <dbReference type="Pfam" id="PF25237"/>
    </source>
</evidence>
<keyword evidence="5" id="KW-0813">Transport</keyword>
<proteinExistence type="inferred from homology"/>
<evidence type="ECO:0000256" key="9">
    <source>
        <dbReference type="SAM" id="Phobius"/>
    </source>
</evidence>
<dbReference type="GO" id="GO:0016020">
    <property type="term" value="C:membrane"/>
    <property type="evidence" value="ECO:0007669"/>
    <property type="project" value="UniProtKB-SubCell"/>
</dbReference>
<evidence type="ECO:0000313" key="13">
    <source>
        <dbReference type="EMBL" id="CAI8599152.1"/>
    </source>
</evidence>
<feature type="compositionally biased region" description="Polar residues" evidence="8">
    <location>
        <begin position="528"/>
        <end position="542"/>
    </location>
</feature>
<dbReference type="EMBL" id="OX451737">
    <property type="protein sequence ID" value="CAI8599152.1"/>
    <property type="molecule type" value="Genomic_DNA"/>
</dbReference>
<evidence type="ECO:0000256" key="6">
    <source>
        <dbReference type="ARBA" id="ARBA00023136"/>
    </source>
</evidence>
<feature type="region of interest" description="Disordered" evidence="8">
    <location>
        <begin position="515"/>
        <end position="571"/>
    </location>
</feature>
<dbReference type="InterPro" id="IPR056876">
    <property type="entry name" value="Msl2-3_C"/>
</dbReference>
<dbReference type="InterPro" id="IPR023408">
    <property type="entry name" value="MscS_beta-dom_sf"/>
</dbReference>
<evidence type="ECO:0000256" key="5">
    <source>
        <dbReference type="ARBA" id="ARBA00023065"/>
    </source>
</evidence>
<feature type="compositionally biased region" description="Polar residues" evidence="8">
    <location>
        <begin position="551"/>
        <end position="564"/>
    </location>
</feature>
<dbReference type="SUPFAM" id="SSF50182">
    <property type="entry name" value="Sm-like ribonucleoproteins"/>
    <property type="match status" value="1"/>
</dbReference>
<reference evidence="13 14" key="1">
    <citation type="submission" date="2023-01" db="EMBL/GenBank/DDBJ databases">
        <authorList>
            <person name="Kreplak J."/>
        </authorList>
    </citation>
    <scope>NUCLEOTIDE SEQUENCE [LARGE SCALE GENOMIC DNA]</scope>
</reference>
<accession>A0AAV0ZMZ5</accession>
<feature type="transmembrane region" description="Helical" evidence="9">
    <location>
        <begin position="87"/>
        <end position="107"/>
    </location>
</feature>
<dbReference type="AlphaFoldDB" id="A0AAV0ZMZ5"/>
<dbReference type="PANTHER" id="PTHR43634:SF5">
    <property type="entry name" value="MECHANOSENSITIVE ION CHANNEL-LIKE PROTEIN"/>
    <property type="match status" value="1"/>
</dbReference>
<dbReference type="GO" id="GO:0034220">
    <property type="term" value="P:monoatomic ion transmembrane transport"/>
    <property type="evidence" value="ECO:0007669"/>
    <property type="project" value="UniProtKB-KW"/>
</dbReference>
<keyword evidence="4 9" id="KW-1133">Transmembrane helix</keyword>
<dbReference type="Pfam" id="PF00924">
    <property type="entry name" value="MS_channel_2nd"/>
    <property type="match status" value="1"/>
</dbReference>
<keyword evidence="5" id="KW-0406">Ion transport</keyword>
<feature type="transmembrane region" description="Helical" evidence="9">
    <location>
        <begin position="23"/>
        <end position="45"/>
    </location>
</feature>
<feature type="transmembrane region" description="Helical" evidence="9">
    <location>
        <begin position="255"/>
        <end position="273"/>
    </location>
</feature>
<dbReference type="Gene3D" id="1.10.287.1260">
    <property type="match status" value="1"/>
</dbReference>
<dbReference type="InterPro" id="IPR006685">
    <property type="entry name" value="MscS_channel_2nd"/>
</dbReference>
<dbReference type="Proteomes" id="UP001157006">
    <property type="component" value="Chromosome 2"/>
</dbReference>
<organism evidence="13 14">
    <name type="scientific">Vicia faba</name>
    <name type="common">Broad bean</name>
    <name type="synonym">Faba vulgaris</name>
    <dbReference type="NCBI Taxonomy" id="3906"/>
    <lineage>
        <taxon>Eukaryota</taxon>
        <taxon>Viridiplantae</taxon>
        <taxon>Streptophyta</taxon>
        <taxon>Embryophyta</taxon>
        <taxon>Tracheophyta</taxon>
        <taxon>Spermatophyta</taxon>
        <taxon>Magnoliopsida</taxon>
        <taxon>eudicotyledons</taxon>
        <taxon>Gunneridae</taxon>
        <taxon>Pentapetalae</taxon>
        <taxon>rosids</taxon>
        <taxon>fabids</taxon>
        <taxon>Fabales</taxon>
        <taxon>Fabaceae</taxon>
        <taxon>Papilionoideae</taxon>
        <taxon>50 kb inversion clade</taxon>
        <taxon>NPAAA clade</taxon>
        <taxon>Hologalegina</taxon>
        <taxon>IRL clade</taxon>
        <taxon>Fabeae</taxon>
        <taxon>Vicia</taxon>
    </lineage>
</organism>
<keyword evidence="7" id="KW-0407">Ion channel</keyword>
<keyword evidence="14" id="KW-1185">Reference proteome</keyword>
<evidence type="ECO:0000313" key="14">
    <source>
        <dbReference type="Proteomes" id="UP001157006"/>
    </source>
</evidence>
<dbReference type="InterPro" id="IPR010920">
    <property type="entry name" value="LSM_dom_sf"/>
</dbReference>
<evidence type="ECO:0000256" key="8">
    <source>
        <dbReference type="SAM" id="MobiDB-lite"/>
    </source>
</evidence>
<protein>
    <submittedName>
        <fullName evidence="13">Uncharacterized protein</fullName>
    </submittedName>
</protein>
<dbReference type="Pfam" id="PF25237">
    <property type="entry name" value="MSL2_3"/>
    <property type="match status" value="1"/>
</dbReference>
<name>A0AAV0ZMZ5_VICFA</name>
<dbReference type="Gene3D" id="2.30.30.60">
    <property type="match status" value="1"/>
</dbReference>
<dbReference type="InterPro" id="IPR045042">
    <property type="entry name" value="YnaI-like"/>
</dbReference>
<sequence>MFRVVTGLSLDFHKSKKANILRVLCKVAIVSVEYYILILSLLSLLPPLSQSHSNTSLLSPSGLFRCCVILYFSSIQQWRIQDQFDCLVLEAVVFVINRIPVIGYVLLPSIVCAMVREPSLRRTSLPDYIVKLSLHHLVWRLFLSQGHIMLYQEDRLCFNWSLSSVSLALRSLVLNLSCAFADLYFSKKSLDPLVQQSKTSPVIKQRLLSFVKSFSTVFTFAYCSSSFVRQAQKLCMETNGSSVERNMSIDLIGKAVYTAIWVAAVSLFMELLGLSTQKWLTAGGMGTVLLSIAGREIFTNFLSSLMIHATRPFVVNERIKTKIKGYEVSGRVEHVGWWSPTVVRGADCEAVHIPNHKLSVNVVRNLSKKTHWRIKTHLAISHLDVNNINSIIADMRKVLAKNPLVEQRKLHRRVFLEDVNPENQALMILVSCFVKTSHSEEYLRVKEAILLDLLRVISHHGARLATPIRTIQKMYSDSDLEIDPFDAAIFTRSRAKGNHSVPFIDDSEKIAATWTPSSSVKSQDKFKSPSQAKPQNVGSDNSVPKAAKSRTAPQILSSPNGTSPSKKDEEK</sequence>
<feature type="domain" description="Mechanosensitive ion channel protein 2/3 C-terminal" evidence="11">
    <location>
        <begin position="372"/>
        <end position="458"/>
    </location>
</feature>
<dbReference type="PANTHER" id="PTHR43634">
    <property type="entry name" value="OW CONDUCTANCE MECHANOSENSITIVE CHANNEL"/>
    <property type="match status" value="1"/>
</dbReference>
<evidence type="ECO:0000256" key="2">
    <source>
        <dbReference type="ARBA" id="ARBA00008017"/>
    </source>
</evidence>
<evidence type="ECO:0000259" key="11">
    <source>
        <dbReference type="Pfam" id="PF24956"/>
    </source>
</evidence>
<keyword evidence="6 9" id="KW-0472">Membrane</keyword>
<feature type="domain" description="Mechanosensitive channel protein 2/3 transmembrane" evidence="12">
    <location>
        <begin position="187"/>
        <end position="295"/>
    </location>
</feature>
<evidence type="ECO:0000256" key="4">
    <source>
        <dbReference type="ARBA" id="ARBA00022989"/>
    </source>
</evidence>
<dbReference type="InterPro" id="IPR057483">
    <property type="entry name" value="MSL2/3_TM_dom"/>
</dbReference>
<feature type="domain" description="Mechanosensitive ion channel MscS" evidence="10">
    <location>
        <begin position="297"/>
        <end position="368"/>
    </location>
</feature>
<evidence type="ECO:0000256" key="7">
    <source>
        <dbReference type="ARBA" id="ARBA00023303"/>
    </source>
</evidence>
<dbReference type="Pfam" id="PF24956">
    <property type="entry name" value="Msl2-3_C"/>
    <property type="match status" value="1"/>
</dbReference>
<keyword evidence="3 9" id="KW-0812">Transmembrane</keyword>
<evidence type="ECO:0000259" key="10">
    <source>
        <dbReference type="Pfam" id="PF00924"/>
    </source>
</evidence>
<comment type="similarity">
    <text evidence="2">Belongs to the MscS (TC 1.A.23) family.</text>
</comment>
<evidence type="ECO:0000256" key="1">
    <source>
        <dbReference type="ARBA" id="ARBA00004141"/>
    </source>
</evidence>
<evidence type="ECO:0000256" key="3">
    <source>
        <dbReference type="ARBA" id="ARBA00022692"/>
    </source>
</evidence>
<gene>
    <name evidence="13" type="ORF">VFH_II161480</name>
</gene>